<dbReference type="EMBL" id="QGKY02000089">
    <property type="protein sequence ID" value="KAF2613228.1"/>
    <property type="molecule type" value="Genomic_DNA"/>
</dbReference>
<reference evidence="2" key="1">
    <citation type="submission" date="2019-12" db="EMBL/GenBank/DDBJ databases">
        <title>Genome sequencing and annotation of Brassica cretica.</title>
        <authorList>
            <person name="Studholme D.J."/>
            <person name="Sarris P.F."/>
        </authorList>
    </citation>
    <scope>NUCLEOTIDE SEQUENCE</scope>
    <source>
        <strain evidence="2">PFS-102/07</strain>
        <tissue evidence="2">Leaf</tissue>
    </source>
</reference>
<dbReference type="AlphaFoldDB" id="A0A8S9M5D6"/>
<protein>
    <submittedName>
        <fullName evidence="2">Uncharacterized protein</fullName>
    </submittedName>
</protein>
<comment type="caution">
    <text evidence="2">The sequence shown here is derived from an EMBL/GenBank/DDBJ whole genome shotgun (WGS) entry which is preliminary data.</text>
</comment>
<evidence type="ECO:0000313" key="2">
    <source>
        <dbReference type="EMBL" id="KAF2613228.1"/>
    </source>
</evidence>
<sequence>MRTSKQREPRPQSKGSRNLKGRDGFPRLVVSENSPAQDCNIKENRAVRIH</sequence>
<accession>A0A8S9M5D6</accession>
<gene>
    <name evidence="2" type="ORF">F2Q70_00011448</name>
</gene>
<feature type="compositionally biased region" description="Basic and acidic residues" evidence="1">
    <location>
        <begin position="1"/>
        <end position="11"/>
    </location>
</feature>
<name>A0A8S9M5D6_BRACR</name>
<evidence type="ECO:0000256" key="1">
    <source>
        <dbReference type="SAM" id="MobiDB-lite"/>
    </source>
</evidence>
<organism evidence="2">
    <name type="scientific">Brassica cretica</name>
    <name type="common">Mustard</name>
    <dbReference type="NCBI Taxonomy" id="69181"/>
    <lineage>
        <taxon>Eukaryota</taxon>
        <taxon>Viridiplantae</taxon>
        <taxon>Streptophyta</taxon>
        <taxon>Embryophyta</taxon>
        <taxon>Tracheophyta</taxon>
        <taxon>Spermatophyta</taxon>
        <taxon>Magnoliopsida</taxon>
        <taxon>eudicotyledons</taxon>
        <taxon>Gunneridae</taxon>
        <taxon>Pentapetalae</taxon>
        <taxon>rosids</taxon>
        <taxon>malvids</taxon>
        <taxon>Brassicales</taxon>
        <taxon>Brassicaceae</taxon>
        <taxon>Brassiceae</taxon>
        <taxon>Brassica</taxon>
    </lineage>
</organism>
<proteinExistence type="predicted"/>
<feature type="region of interest" description="Disordered" evidence="1">
    <location>
        <begin position="1"/>
        <end position="36"/>
    </location>
</feature>